<dbReference type="CDD" id="cd09274">
    <property type="entry name" value="RNase_HI_RT_Ty3"/>
    <property type="match status" value="1"/>
</dbReference>
<dbReference type="InterPro" id="IPR043502">
    <property type="entry name" value="DNA/RNA_pol_sf"/>
</dbReference>
<dbReference type="Pfam" id="PF17919">
    <property type="entry name" value="RT_RNaseH_2"/>
    <property type="match status" value="1"/>
</dbReference>
<accession>A0A2G8JK40</accession>
<dbReference type="InterPro" id="IPR050951">
    <property type="entry name" value="Retrovirus_Pol_polyprotein"/>
</dbReference>
<dbReference type="FunFam" id="3.10.20.370:FF:000001">
    <property type="entry name" value="Retrovirus-related Pol polyprotein from transposon 17.6-like protein"/>
    <property type="match status" value="1"/>
</dbReference>
<dbReference type="PANTHER" id="PTHR37984">
    <property type="entry name" value="PROTEIN CBG26694"/>
    <property type="match status" value="1"/>
</dbReference>
<proteinExistence type="predicted"/>
<organism evidence="2 3">
    <name type="scientific">Stichopus japonicus</name>
    <name type="common">Sea cucumber</name>
    <dbReference type="NCBI Taxonomy" id="307972"/>
    <lineage>
        <taxon>Eukaryota</taxon>
        <taxon>Metazoa</taxon>
        <taxon>Echinodermata</taxon>
        <taxon>Eleutherozoa</taxon>
        <taxon>Echinozoa</taxon>
        <taxon>Holothuroidea</taxon>
        <taxon>Aspidochirotacea</taxon>
        <taxon>Aspidochirotida</taxon>
        <taxon>Stichopodidae</taxon>
        <taxon>Apostichopus</taxon>
    </lineage>
</organism>
<gene>
    <name evidence="2" type="ORF">BSL78_27073</name>
</gene>
<dbReference type="InterPro" id="IPR043128">
    <property type="entry name" value="Rev_trsase/Diguanyl_cyclase"/>
</dbReference>
<dbReference type="Gene3D" id="3.10.20.370">
    <property type="match status" value="1"/>
</dbReference>
<dbReference type="OrthoDB" id="5984281at2759"/>
<keyword evidence="3" id="KW-1185">Reference proteome</keyword>
<dbReference type="EMBL" id="MRZV01001744">
    <property type="protein sequence ID" value="PIK36097.1"/>
    <property type="molecule type" value="Genomic_DNA"/>
</dbReference>
<dbReference type="SUPFAM" id="SSF56672">
    <property type="entry name" value="DNA/RNA polymerases"/>
    <property type="match status" value="1"/>
</dbReference>
<sequence length="589" mass="67629">MKKEEIIKENEDIFTGIGKIAKEYHIELTSEAAPVIKPARRTPDALKQPLRQELNRLLDLGIIRELREPTEWVNDIVLVTNPDGSLRLCLDPRELKKYIKRPHYYAKTLDDILPELRNTKYFSTLDLRSGYWNIPIARRPNHLPHSIRSWSSLFHRPVRSHISPTFPARYRWHFGNIRDVFCIKNDILIAAETQEQHDTAIQNVFKACRQHNVKLNSDKCYFDQGKVKLFGHILSAEGVAPDPAKVSAIKELKAPTNKQELQSLLGLVQYLSKFAKLSPLTEPLRKLLQKDSVFEWTQSHEAALDKIKSVIIRAPTLTYFDASKDIELQCDASMKGLGAVLLQEGKPVHFASKALTKAEANYSNIERETLAAVWAAKHFKYYVFGRDFTICSDHKPLEDIAKKDISKMPSRLQRLMLQLQGYKYTIKYVPGQDVSIADCLSRCIATDIDTTQIPYIDVQAHEISNMKPFVMDSIKAATANDNISQTLQTYIFKGWPSEKNQCNEIAHAYWQHRHELAIHNGLILKGSRIIIPTTVRPKILSILHQQHQEMIEKTRLRARQSGPIRAKLNADIERMIQMCIPCQAHQRNQ</sequence>
<dbReference type="PANTHER" id="PTHR37984:SF7">
    <property type="entry name" value="INTEGRASE CATALYTIC DOMAIN-CONTAINING PROTEIN"/>
    <property type="match status" value="1"/>
</dbReference>
<dbReference type="Proteomes" id="UP000230750">
    <property type="component" value="Unassembled WGS sequence"/>
</dbReference>
<dbReference type="InterPro" id="IPR041577">
    <property type="entry name" value="RT_RNaseH_2"/>
</dbReference>
<feature type="domain" description="Reverse transcriptase/retrotransposon-derived protein RNase H-like" evidence="1">
    <location>
        <begin position="296"/>
        <end position="390"/>
    </location>
</feature>
<dbReference type="Gene3D" id="3.30.70.270">
    <property type="match status" value="2"/>
</dbReference>
<dbReference type="Gene3D" id="3.10.10.10">
    <property type="entry name" value="HIV Type 1 Reverse Transcriptase, subunit A, domain 1"/>
    <property type="match status" value="1"/>
</dbReference>
<dbReference type="FunFam" id="3.30.70.270:FF:000026">
    <property type="entry name" value="Transposon Ty3-G Gag-Pol polyprotein"/>
    <property type="match status" value="1"/>
</dbReference>
<name>A0A2G8JK40_STIJA</name>
<dbReference type="AlphaFoldDB" id="A0A2G8JK40"/>
<evidence type="ECO:0000259" key="1">
    <source>
        <dbReference type="Pfam" id="PF17919"/>
    </source>
</evidence>
<evidence type="ECO:0000313" key="3">
    <source>
        <dbReference type="Proteomes" id="UP000230750"/>
    </source>
</evidence>
<comment type="caution">
    <text evidence="2">The sequence shown here is derived from an EMBL/GenBank/DDBJ whole genome shotgun (WGS) entry which is preliminary data.</text>
</comment>
<protein>
    <recommendedName>
        <fullName evidence="1">Reverse transcriptase/retrotransposon-derived protein RNase H-like domain-containing protein</fullName>
    </recommendedName>
</protein>
<dbReference type="CDD" id="cd01647">
    <property type="entry name" value="RT_LTR"/>
    <property type="match status" value="1"/>
</dbReference>
<reference evidence="2 3" key="1">
    <citation type="journal article" date="2017" name="PLoS Biol.">
        <title>The sea cucumber genome provides insights into morphological evolution and visceral regeneration.</title>
        <authorList>
            <person name="Zhang X."/>
            <person name="Sun L."/>
            <person name="Yuan J."/>
            <person name="Sun Y."/>
            <person name="Gao Y."/>
            <person name="Zhang L."/>
            <person name="Li S."/>
            <person name="Dai H."/>
            <person name="Hamel J.F."/>
            <person name="Liu C."/>
            <person name="Yu Y."/>
            <person name="Liu S."/>
            <person name="Lin W."/>
            <person name="Guo K."/>
            <person name="Jin S."/>
            <person name="Xu P."/>
            <person name="Storey K.B."/>
            <person name="Huan P."/>
            <person name="Zhang T."/>
            <person name="Zhou Y."/>
            <person name="Zhang J."/>
            <person name="Lin C."/>
            <person name="Li X."/>
            <person name="Xing L."/>
            <person name="Huo D."/>
            <person name="Sun M."/>
            <person name="Wang L."/>
            <person name="Mercier A."/>
            <person name="Li F."/>
            <person name="Yang H."/>
            <person name="Xiang J."/>
        </authorList>
    </citation>
    <scope>NUCLEOTIDE SEQUENCE [LARGE SCALE GENOMIC DNA]</scope>
    <source>
        <strain evidence="2">Shaxun</strain>
        <tissue evidence="2">Muscle</tissue>
    </source>
</reference>
<evidence type="ECO:0000313" key="2">
    <source>
        <dbReference type="EMBL" id="PIK36097.1"/>
    </source>
</evidence>